<evidence type="ECO:0000259" key="1">
    <source>
        <dbReference type="Pfam" id="PF01863"/>
    </source>
</evidence>
<dbReference type="AlphaFoldDB" id="A0A432LT80"/>
<dbReference type="Gene3D" id="3.30.2010.10">
    <property type="entry name" value="Metalloproteases ('zincins'), catalytic domain"/>
    <property type="match status" value="1"/>
</dbReference>
<keyword evidence="3" id="KW-1185">Reference proteome</keyword>
<dbReference type="InterPro" id="IPR053136">
    <property type="entry name" value="UTP_pyrophosphatase-like"/>
</dbReference>
<proteinExistence type="predicted"/>
<protein>
    <submittedName>
        <fullName evidence="2">M48 family peptidase</fullName>
    </submittedName>
</protein>
<name>A0A432LT80_9GAMM</name>
<sequence length="239" mass="28011">MVLPYGDTRIAFDVRRQPGRRRQSVAVHVEPNGCVLVDAPVTANDAEIRTALSKRLRWVHDRLQEIHERRKHVLVREYVSGESVYYLGRRYRLKVLPNTEEPAVRLRGGYLQVAVGSRNPDAVRFALEDWYREQARRVLGERLLEVCQQLPWVRKQLPSTALRTMYARWGSCSPQGRLTLNPALVRAPRECIDYVLIHELCHLKRHDHSRHFYRLLDAYVPSWQRIKHRLDGLAEKIAL</sequence>
<feature type="domain" description="YgjP-like metallopeptidase" evidence="1">
    <location>
        <begin position="24"/>
        <end position="231"/>
    </location>
</feature>
<reference evidence="2 3" key="1">
    <citation type="submission" date="2018-12" db="EMBL/GenBank/DDBJ databases">
        <title>Dyella dinghuensis sp. nov. DHOA06 and Dyella choica sp. nov. 4M-K27, isolated from forest soil.</title>
        <authorList>
            <person name="Qiu L.-H."/>
            <person name="Gao Z.-H."/>
        </authorList>
    </citation>
    <scope>NUCLEOTIDE SEQUENCE [LARGE SCALE GENOMIC DNA]</scope>
    <source>
        <strain evidence="2 3">DHOA06</strain>
    </source>
</reference>
<comment type="caution">
    <text evidence="2">The sequence shown here is derived from an EMBL/GenBank/DDBJ whole genome shotgun (WGS) entry which is preliminary data.</text>
</comment>
<accession>A0A432LT80</accession>
<evidence type="ECO:0000313" key="3">
    <source>
        <dbReference type="Proteomes" id="UP000267077"/>
    </source>
</evidence>
<dbReference type="InterPro" id="IPR002725">
    <property type="entry name" value="YgjP-like_metallopeptidase"/>
</dbReference>
<dbReference type="Proteomes" id="UP000267077">
    <property type="component" value="Unassembled WGS sequence"/>
</dbReference>
<dbReference type="OrthoDB" id="9811177at2"/>
<dbReference type="EMBL" id="RYZR01000006">
    <property type="protein sequence ID" value="RUL63480.1"/>
    <property type="molecule type" value="Genomic_DNA"/>
</dbReference>
<dbReference type="PANTHER" id="PTHR30399:SF1">
    <property type="entry name" value="UTP PYROPHOSPHATASE"/>
    <property type="match status" value="1"/>
</dbReference>
<dbReference type="PANTHER" id="PTHR30399">
    <property type="entry name" value="UNCHARACTERIZED PROTEIN YGJP"/>
    <property type="match status" value="1"/>
</dbReference>
<dbReference type="CDD" id="cd07344">
    <property type="entry name" value="M48_yhfN_like"/>
    <property type="match status" value="1"/>
</dbReference>
<dbReference type="Pfam" id="PF01863">
    <property type="entry name" value="YgjP-like"/>
    <property type="match status" value="1"/>
</dbReference>
<evidence type="ECO:0000313" key="2">
    <source>
        <dbReference type="EMBL" id="RUL63480.1"/>
    </source>
</evidence>
<gene>
    <name evidence="2" type="ORF">EKH79_12045</name>
</gene>
<organism evidence="2 3">
    <name type="scientific">Dyella dinghuensis</name>
    <dbReference type="NCBI Taxonomy" id="1920169"/>
    <lineage>
        <taxon>Bacteria</taxon>
        <taxon>Pseudomonadati</taxon>
        <taxon>Pseudomonadota</taxon>
        <taxon>Gammaproteobacteria</taxon>
        <taxon>Lysobacterales</taxon>
        <taxon>Rhodanobacteraceae</taxon>
        <taxon>Dyella</taxon>
    </lineage>
</organism>